<proteinExistence type="predicted"/>
<gene>
    <name evidence="2" type="ORF">S01H4_18636</name>
</gene>
<protein>
    <submittedName>
        <fullName evidence="2">Uncharacterized protein</fullName>
    </submittedName>
</protein>
<evidence type="ECO:0000313" key="2">
    <source>
        <dbReference type="EMBL" id="GAG71153.1"/>
    </source>
</evidence>
<evidence type="ECO:0000256" key="1">
    <source>
        <dbReference type="SAM" id="Phobius"/>
    </source>
</evidence>
<feature type="transmembrane region" description="Helical" evidence="1">
    <location>
        <begin position="41"/>
        <end position="61"/>
    </location>
</feature>
<reference evidence="2" key="1">
    <citation type="journal article" date="2014" name="Front. Microbiol.">
        <title>High frequency of phylogenetically diverse reductive dehalogenase-homologous genes in deep subseafloor sedimentary metagenomes.</title>
        <authorList>
            <person name="Kawai M."/>
            <person name="Futagami T."/>
            <person name="Toyoda A."/>
            <person name="Takaki Y."/>
            <person name="Nishi S."/>
            <person name="Hori S."/>
            <person name="Arai W."/>
            <person name="Tsubouchi T."/>
            <person name="Morono Y."/>
            <person name="Uchiyama I."/>
            <person name="Ito T."/>
            <person name="Fujiyama A."/>
            <person name="Inagaki F."/>
            <person name="Takami H."/>
        </authorList>
    </citation>
    <scope>NUCLEOTIDE SEQUENCE</scope>
    <source>
        <strain evidence="2">Expedition CK06-06</strain>
    </source>
</reference>
<keyword evidence="1" id="KW-1133">Transmembrane helix</keyword>
<name>X1AEM2_9ZZZZ</name>
<accession>X1AEM2</accession>
<dbReference type="EMBL" id="BART01008266">
    <property type="protein sequence ID" value="GAG71153.1"/>
    <property type="molecule type" value="Genomic_DNA"/>
</dbReference>
<organism evidence="2">
    <name type="scientific">marine sediment metagenome</name>
    <dbReference type="NCBI Taxonomy" id="412755"/>
    <lineage>
        <taxon>unclassified sequences</taxon>
        <taxon>metagenomes</taxon>
        <taxon>ecological metagenomes</taxon>
    </lineage>
</organism>
<dbReference type="AlphaFoldDB" id="X1AEM2"/>
<sequence length="67" mass="7806">MKALHEEAQVACEALRELWKALGIEPIIIWVLDRLTIMLNYFSSISCASCFVWLRPLSIYFTSPFNR</sequence>
<keyword evidence="1" id="KW-0812">Transmembrane</keyword>
<keyword evidence="1" id="KW-0472">Membrane</keyword>
<comment type="caution">
    <text evidence="2">The sequence shown here is derived from an EMBL/GenBank/DDBJ whole genome shotgun (WGS) entry which is preliminary data.</text>
</comment>